<dbReference type="Pfam" id="PF08378">
    <property type="entry name" value="NERD"/>
    <property type="match status" value="1"/>
</dbReference>
<dbReference type="EMBL" id="FONT01000002">
    <property type="protein sequence ID" value="SFE61793.1"/>
    <property type="molecule type" value="Genomic_DNA"/>
</dbReference>
<dbReference type="InterPro" id="IPR011528">
    <property type="entry name" value="NERD"/>
</dbReference>
<sequence>MFTKHRNVSPEIGAWTSLHARMDLSREDRQYFMSMVKGFEGEKHFDEWLYRLPSDTLILNDLILEVNQQIIQCDSLVITGKEVMLFEVKNYEGDFYVEDECWFSTSGLEIRNPLHQLKRSESLLATLLQKERFSFSVTAYLVFVHPEFVLLQAPRDVSIIFPGQLPRFFQRLKKEAKPLTQKHHQLAERLLTLHMDESPYHKLPAYSYNRLKKGILCPSCFAFFQLHHQRLVCPTCSYRIQASTGVIESVKEFQWLFPEKKITTPHIHDWVGGTVSKKVIRTCLKKHFFMLSQGRGVHYVARNEK</sequence>
<feature type="domain" description="NERD" evidence="1">
    <location>
        <begin position="37"/>
        <end position="147"/>
    </location>
</feature>
<evidence type="ECO:0000313" key="2">
    <source>
        <dbReference type="EMBL" id="SFE61793.1"/>
    </source>
</evidence>
<dbReference type="Proteomes" id="UP000199516">
    <property type="component" value="Unassembled WGS sequence"/>
</dbReference>
<dbReference type="RefSeq" id="WP_091659421.1">
    <property type="nucleotide sequence ID" value="NZ_FONT01000002.1"/>
</dbReference>
<gene>
    <name evidence="2" type="ORF">SAMN05192532_102612</name>
</gene>
<keyword evidence="3" id="KW-1185">Reference proteome</keyword>
<protein>
    <submittedName>
        <fullName evidence="2">Nuclease-related domain-containing protein</fullName>
    </submittedName>
</protein>
<evidence type="ECO:0000259" key="1">
    <source>
        <dbReference type="PROSITE" id="PS50965"/>
    </source>
</evidence>
<dbReference type="AlphaFoldDB" id="A0A1I2C224"/>
<reference evidence="2 3" key="1">
    <citation type="submission" date="2016-10" db="EMBL/GenBank/DDBJ databases">
        <authorList>
            <person name="de Groot N.N."/>
        </authorList>
    </citation>
    <scope>NUCLEOTIDE SEQUENCE [LARGE SCALE GENOMIC DNA]</scope>
    <source>
        <strain evidence="2 3">DSM 23995</strain>
    </source>
</reference>
<dbReference type="STRING" id="930128.SAMN05192532_102612"/>
<accession>A0A1I2C224</accession>
<dbReference type="OrthoDB" id="2164794at2"/>
<organism evidence="2 3">
    <name type="scientific">Alteribacillus iranensis</name>
    <dbReference type="NCBI Taxonomy" id="930128"/>
    <lineage>
        <taxon>Bacteria</taxon>
        <taxon>Bacillati</taxon>
        <taxon>Bacillota</taxon>
        <taxon>Bacilli</taxon>
        <taxon>Bacillales</taxon>
        <taxon>Bacillaceae</taxon>
        <taxon>Alteribacillus</taxon>
    </lineage>
</organism>
<name>A0A1I2C224_9BACI</name>
<proteinExistence type="predicted"/>
<evidence type="ECO:0000313" key="3">
    <source>
        <dbReference type="Proteomes" id="UP000199516"/>
    </source>
</evidence>
<dbReference type="PROSITE" id="PS50965">
    <property type="entry name" value="NERD"/>
    <property type="match status" value="1"/>
</dbReference>